<dbReference type="Pfam" id="PF02782">
    <property type="entry name" value="FGGY_C"/>
    <property type="match status" value="1"/>
</dbReference>
<evidence type="ECO:0000259" key="6">
    <source>
        <dbReference type="Pfam" id="PF02782"/>
    </source>
</evidence>
<name>A0A212JU31_9PROT</name>
<dbReference type="EMBL" id="FLUO01000001">
    <property type="protein sequence ID" value="SBW02858.1"/>
    <property type="molecule type" value="Genomic_DNA"/>
</dbReference>
<keyword evidence="2 4" id="KW-0808">Transferase</keyword>
<dbReference type="PIRSF" id="PIRSF000538">
    <property type="entry name" value="GlpK"/>
    <property type="match status" value="1"/>
</dbReference>
<evidence type="ECO:0000313" key="7">
    <source>
        <dbReference type="EMBL" id="SBW02858.1"/>
    </source>
</evidence>
<comment type="similarity">
    <text evidence="1 4">Belongs to the FGGY kinase family.</text>
</comment>
<keyword evidence="3 4" id="KW-0418">Kinase</keyword>
<dbReference type="InterPro" id="IPR043129">
    <property type="entry name" value="ATPase_NBD"/>
</dbReference>
<evidence type="ECO:0000256" key="2">
    <source>
        <dbReference type="ARBA" id="ARBA00022679"/>
    </source>
</evidence>
<dbReference type="InterPro" id="IPR050406">
    <property type="entry name" value="FGGY_Carb_Kinase"/>
</dbReference>
<dbReference type="PROSITE" id="PS00445">
    <property type="entry name" value="FGGY_KINASES_2"/>
    <property type="match status" value="1"/>
</dbReference>
<gene>
    <name evidence="7" type="ORF">KL86APRO_11650</name>
</gene>
<evidence type="ECO:0000256" key="3">
    <source>
        <dbReference type="ARBA" id="ARBA00022777"/>
    </source>
</evidence>
<evidence type="ECO:0000259" key="5">
    <source>
        <dbReference type="Pfam" id="PF00370"/>
    </source>
</evidence>
<dbReference type="PANTHER" id="PTHR43095:SF5">
    <property type="entry name" value="XYLULOSE KINASE"/>
    <property type="match status" value="1"/>
</dbReference>
<dbReference type="InterPro" id="IPR018485">
    <property type="entry name" value="FGGY_C"/>
</dbReference>
<feature type="domain" description="Carbohydrate kinase FGGY C-terminal" evidence="6">
    <location>
        <begin position="276"/>
        <end position="435"/>
    </location>
</feature>
<sequence length="497" mass="53199">MGKEFVLGLDIGTSSGKVCILDIEGRFLGIDGEAYPTRVLRPAWAEQDPGLWLPALGRACRRLIGRLGLTGADARGLAITSAAHVGVLLDAGRMPVRPSLLWHDQRSQPQSHRLAETAGDEIFALGNNWPTATWTLPHLLWIRENDPEAWEKSRYLLLSKDYLAYQLTGRMTSDPAAAVSALLWDAERNAWSPRLCELAGLTSDSLPEVLPIGAEIGALLPEAADILGLTTAVRVFNGTMDSTAETFSAGVRAEGECVIRLASAGGIHGISHPPRVHPKLISYPYPVAPYWLAQAGTNTCASAVAWACSTLGDGEPDFAAWTRLAESSSAGAGGLLFHPYLAGERCPYWDSDLRASFVGLSLHHGRADIARAVYEGTAYALRDGLGVLEDRGFVLRQVRLVGGGTKSALWCQIVSAVLDCPVQAAPQADSSAGGCLFALAGLGRYGSLAEIPADLLTGESAPRLGPDPMLRDVYRDGFAEYRRIQRHLAAIYHGESA</sequence>
<dbReference type="CDD" id="cd07808">
    <property type="entry name" value="ASKHA_NBD_FGGY_EcXK-like"/>
    <property type="match status" value="1"/>
</dbReference>
<dbReference type="EC" id="2.7.1.17" evidence="7"/>
<dbReference type="PANTHER" id="PTHR43095">
    <property type="entry name" value="SUGAR KINASE"/>
    <property type="match status" value="1"/>
</dbReference>
<dbReference type="Gene3D" id="3.30.420.40">
    <property type="match status" value="2"/>
</dbReference>
<dbReference type="Pfam" id="PF00370">
    <property type="entry name" value="FGGY_N"/>
    <property type="match status" value="1"/>
</dbReference>
<protein>
    <submittedName>
        <fullName evidence="7">Putative Xylulose kinase</fullName>
        <ecNumber evidence="7">2.7.1.17</ecNumber>
    </submittedName>
</protein>
<reference evidence="7" key="1">
    <citation type="submission" date="2016-04" db="EMBL/GenBank/DDBJ databases">
        <authorList>
            <person name="Evans L.H."/>
            <person name="Alamgir A."/>
            <person name="Owens N."/>
            <person name="Weber N.D."/>
            <person name="Virtaneva K."/>
            <person name="Barbian K."/>
            <person name="Babar A."/>
            <person name="Rosenke K."/>
        </authorList>
    </citation>
    <scope>NUCLEOTIDE SEQUENCE</scope>
    <source>
        <strain evidence="7">86</strain>
    </source>
</reference>
<evidence type="ECO:0000256" key="1">
    <source>
        <dbReference type="ARBA" id="ARBA00009156"/>
    </source>
</evidence>
<dbReference type="AlphaFoldDB" id="A0A212JU31"/>
<dbReference type="InterPro" id="IPR018483">
    <property type="entry name" value="Carb_kinase_FGGY_CS"/>
</dbReference>
<dbReference type="InterPro" id="IPR018484">
    <property type="entry name" value="FGGY_N"/>
</dbReference>
<proteinExistence type="inferred from homology"/>
<dbReference type="SUPFAM" id="SSF53067">
    <property type="entry name" value="Actin-like ATPase domain"/>
    <property type="match status" value="2"/>
</dbReference>
<evidence type="ECO:0000256" key="4">
    <source>
        <dbReference type="RuleBase" id="RU003733"/>
    </source>
</evidence>
<organism evidence="7">
    <name type="scientific">uncultured Alphaproteobacteria bacterium</name>
    <dbReference type="NCBI Taxonomy" id="91750"/>
    <lineage>
        <taxon>Bacteria</taxon>
        <taxon>Pseudomonadati</taxon>
        <taxon>Pseudomonadota</taxon>
        <taxon>Alphaproteobacteria</taxon>
        <taxon>environmental samples</taxon>
    </lineage>
</organism>
<feature type="domain" description="Carbohydrate kinase FGGY N-terminal" evidence="5">
    <location>
        <begin position="6"/>
        <end position="245"/>
    </location>
</feature>
<dbReference type="InterPro" id="IPR000577">
    <property type="entry name" value="Carb_kinase_FGGY"/>
</dbReference>
<accession>A0A212JU31</accession>
<dbReference type="GO" id="GO:0004856">
    <property type="term" value="F:D-xylulokinase activity"/>
    <property type="evidence" value="ECO:0007669"/>
    <property type="project" value="UniProtKB-EC"/>
</dbReference>